<evidence type="ECO:0000256" key="1">
    <source>
        <dbReference type="SAM" id="MobiDB-lite"/>
    </source>
</evidence>
<protein>
    <submittedName>
        <fullName evidence="2">Acetylcholinesterase</fullName>
    </submittedName>
</protein>
<keyword evidence="3" id="KW-1185">Reference proteome</keyword>
<dbReference type="AlphaFoldDB" id="A0A1R3KRU6"/>
<comment type="caution">
    <text evidence="2">The sequence shown here is derived from an EMBL/GenBank/DDBJ whole genome shotgun (WGS) entry which is preliminary data.</text>
</comment>
<feature type="region of interest" description="Disordered" evidence="1">
    <location>
        <begin position="1"/>
        <end position="66"/>
    </location>
</feature>
<reference evidence="3" key="1">
    <citation type="submission" date="2013-09" db="EMBL/GenBank/DDBJ databases">
        <title>Corchorus olitorius genome sequencing.</title>
        <authorList>
            <person name="Alam M."/>
            <person name="Haque M.S."/>
            <person name="Islam M.S."/>
            <person name="Emdad E.M."/>
            <person name="Islam M.M."/>
            <person name="Ahmed B."/>
            <person name="Halim A."/>
            <person name="Hossen Q.M.M."/>
            <person name="Hossain M.Z."/>
            <person name="Ahmed R."/>
            <person name="Khan M.M."/>
            <person name="Islam R."/>
            <person name="Rashid M.M."/>
            <person name="Khan S.A."/>
            <person name="Rahman M.S."/>
            <person name="Alam M."/>
            <person name="Yahiya A.S."/>
            <person name="Khan M.S."/>
            <person name="Azam M.S."/>
            <person name="Haque T."/>
            <person name="Lashkar M.Z.H."/>
            <person name="Akhand A.I."/>
            <person name="Morshed G."/>
            <person name="Roy S."/>
            <person name="Uddin K.S."/>
            <person name="Rabeya T."/>
            <person name="Hossain A.S."/>
            <person name="Chowdhury A."/>
            <person name="Snigdha A.R."/>
            <person name="Mortoza M.S."/>
            <person name="Matin S.A."/>
            <person name="Hoque S.M.E."/>
            <person name="Islam M.K."/>
            <person name="Roy D.K."/>
            <person name="Haider R."/>
            <person name="Moosa M.M."/>
            <person name="Elias S.M."/>
            <person name="Hasan A.M."/>
            <person name="Jahan S."/>
            <person name="Shafiuddin M."/>
            <person name="Mahmood N."/>
            <person name="Shommy N.S."/>
        </authorList>
    </citation>
    <scope>NUCLEOTIDE SEQUENCE [LARGE SCALE GENOMIC DNA]</scope>
    <source>
        <strain evidence="3">cv. O-4</strain>
    </source>
</reference>
<feature type="compositionally biased region" description="Acidic residues" evidence="1">
    <location>
        <begin position="49"/>
        <end position="58"/>
    </location>
</feature>
<accession>A0A1R3KRU6</accession>
<organism evidence="2 3">
    <name type="scientific">Corchorus olitorius</name>
    <dbReference type="NCBI Taxonomy" id="93759"/>
    <lineage>
        <taxon>Eukaryota</taxon>
        <taxon>Viridiplantae</taxon>
        <taxon>Streptophyta</taxon>
        <taxon>Embryophyta</taxon>
        <taxon>Tracheophyta</taxon>
        <taxon>Spermatophyta</taxon>
        <taxon>Magnoliopsida</taxon>
        <taxon>eudicotyledons</taxon>
        <taxon>Gunneridae</taxon>
        <taxon>Pentapetalae</taxon>
        <taxon>rosids</taxon>
        <taxon>malvids</taxon>
        <taxon>Malvales</taxon>
        <taxon>Malvaceae</taxon>
        <taxon>Grewioideae</taxon>
        <taxon>Apeibeae</taxon>
        <taxon>Corchorus</taxon>
    </lineage>
</organism>
<gene>
    <name evidence="2" type="ORF">COLO4_05109</name>
</gene>
<sequence>MAVRINKKTQIYKRQVEKRRGKEVSRALDNDRRLGSAVKPVENAVSDCADGEDSEDQGEQSIKGKTRLWSSSVSKWRIWKRKGNGRQSIGWRRGRGAASGLKEKE</sequence>
<proteinExistence type="predicted"/>
<evidence type="ECO:0000313" key="3">
    <source>
        <dbReference type="Proteomes" id="UP000187203"/>
    </source>
</evidence>
<feature type="region of interest" description="Disordered" evidence="1">
    <location>
        <begin position="82"/>
        <end position="105"/>
    </location>
</feature>
<feature type="compositionally biased region" description="Basic and acidic residues" evidence="1">
    <location>
        <begin position="14"/>
        <end position="34"/>
    </location>
</feature>
<dbReference type="Proteomes" id="UP000187203">
    <property type="component" value="Unassembled WGS sequence"/>
</dbReference>
<name>A0A1R3KRU6_9ROSI</name>
<evidence type="ECO:0000313" key="2">
    <source>
        <dbReference type="EMBL" id="OMP09815.1"/>
    </source>
</evidence>
<dbReference type="EMBL" id="AWUE01012170">
    <property type="protein sequence ID" value="OMP09815.1"/>
    <property type="molecule type" value="Genomic_DNA"/>
</dbReference>
<feature type="compositionally biased region" description="Basic residues" evidence="1">
    <location>
        <begin position="1"/>
        <end position="13"/>
    </location>
</feature>